<dbReference type="AlphaFoldDB" id="A0A4Y2IXV0"/>
<protein>
    <recommendedName>
        <fullName evidence="3">CCHC-type domain-containing protein</fullName>
    </recommendedName>
</protein>
<dbReference type="Pfam" id="PF00098">
    <property type="entry name" value="zf-CCHC"/>
    <property type="match status" value="1"/>
</dbReference>
<evidence type="ECO:0000313" key="4">
    <source>
        <dbReference type="EMBL" id="GBM82485.1"/>
    </source>
</evidence>
<gene>
    <name evidence="4" type="ORF">AVEN_202386_1</name>
</gene>
<dbReference type="OrthoDB" id="6775559at2759"/>
<dbReference type="GO" id="GO:0003676">
    <property type="term" value="F:nucleic acid binding"/>
    <property type="evidence" value="ECO:0007669"/>
    <property type="project" value="InterPro"/>
</dbReference>
<dbReference type="GO" id="GO:0008270">
    <property type="term" value="F:zinc ion binding"/>
    <property type="evidence" value="ECO:0007669"/>
    <property type="project" value="UniProtKB-KW"/>
</dbReference>
<feature type="compositionally biased region" description="Polar residues" evidence="2">
    <location>
        <begin position="8"/>
        <end position="27"/>
    </location>
</feature>
<evidence type="ECO:0000313" key="5">
    <source>
        <dbReference type="Proteomes" id="UP000499080"/>
    </source>
</evidence>
<dbReference type="Proteomes" id="UP000499080">
    <property type="component" value="Unassembled WGS sequence"/>
</dbReference>
<comment type="caution">
    <text evidence="4">The sequence shown here is derived from an EMBL/GenBank/DDBJ whole genome shotgun (WGS) entry which is preliminary data.</text>
</comment>
<organism evidence="4 5">
    <name type="scientific">Araneus ventricosus</name>
    <name type="common">Orbweaver spider</name>
    <name type="synonym">Epeira ventricosa</name>
    <dbReference type="NCBI Taxonomy" id="182803"/>
    <lineage>
        <taxon>Eukaryota</taxon>
        <taxon>Metazoa</taxon>
        <taxon>Ecdysozoa</taxon>
        <taxon>Arthropoda</taxon>
        <taxon>Chelicerata</taxon>
        <taxon>Arachnida</taxon>
        <taxon>Araneae</taxon>
        <taxon>Araneomorphae</taxon>
        <taxon>Entelegynae</taxon>
        <taxon>Araneoidea</taxon>
        <taxon>Araneidae</taxon>
        <taxon>Araneus</taxon>
    </lineage>
</organism>
<dbReference type="SUPFAM" id="SSF57756">
    <property type="entry name" value="Retrovirus zinc finger-like domains"/>
    <property type="match status" value="1"/>
</dbReference>
<evidence type="ECO:0000259" key="3">
    <source>
        <dbReference type="PROSITE" id="PS50158"/>
    </source>
</evidence>
<keyword evidence="1" id="KW-0479">Metal-binding</keyword>
<dbReference type="EMBL" id="BGPR01003014">
    <property type="protein sequence ID" value="GBM82485.1"/>
    <property type="molecule type" value="Genomic_DNA"/>
</dbReference>
<dbReference type="InterPro" id="IPR001878">
    <property type="entry name" value="Znf_CCHC"/>
</dbReference>
<name>A0A4Y2IXV0_ARAVE</name>
<evidence type="ECO:0000256" key="1">
    <source>
        <dbReference type="PROSITE-ProRule" id="PRU00047"/>
    </source>
</evidence>
<keyword evidence="1" id="KW-0862">Zinc</keyword>
<proteinExistence type="predicted"/>
<keyword evidence="5" id="KW-1185">Reference proteome</keyword>
<reference evidence="4 5" key="1">
    <citation type="journal article" date="2019" name="Sci. Rep.">
        <title>Orb-weaving spider Araneus ventricosus genome elucidates the spidroin gene catalogue.</title>
        <authorList>
            <person name="Kono N."/>
            <person name="Nakamura H."/>
            <person name="Ohtoshi R."/>
            <person name="Moran D.A.P."/>
            <person name="Shinohara A."/>
            <person name="Yoshida Y."/>
            <person name="Fujiwara M."/>
            <person name="Mori M."/>
            <person name="Tomita M."/>
            <person name="Arakawa K."/>
        </authorList>
    </citation>
    <scope>NUCLEOTIDE SEQUENCE [LARGE SCALE GENOMIC DNA]</scope>
</reference>
<feature type="domain" description="CCHC-type" evidence="3">
    <location>
        <begin position="161"/>
        <end position="175"/>
    </location>
</feature>
<keyword evidence="1" id="KW-0863">Zinc-finger</keyword>
<feature type="region of interest" description="Disordered" evidence="2">
    <location>
        <begin position="1"/>
        <end position="33"/>
    </location>
</feature>
<sequence length="243" mass="27306">MGVGAAGSNENPFFSTSPDHQASNDSHPSFGPKFPGGVSSLLVDALPAPKAKISDLKQTRSKDLLVTFRTDQEKSSFQREIAGLDHLKDKLILSEPSERNPSVIIYNIPKSTTESSIQQGLRQIFSKDEDPAQHFHFFQNIQSVPINWTPFKISQFIHYQRCNNCQSFGHMSRDCFFSAPNCVYCGGHRVFSSCNAEHPSCINRYYHNKRHGTSLSLSHSSRDKSCPCLLVIKENYLNSIEYS</sequence>
<dbReference type="InterPro" id="IPR036875">
    <property type="entry name" value="Znf_CCHC_sf"/>
</dbReference>
<accession>A0A4Y2IXV0</accession>
<dbReference type="PROSITE" id="PS50158">
    <property type="entry name" value="ZF_CCHC"/>
    <property type="match status" value="1"/>
</dbReference>
<evidence type="ECO:0000256" key="2">
    <source>
        <dbReference type="SAM" id="MobiDB-lite"/>
    </source>
</evidence>